<reference evidence="1 2" key="1">
    <citation type="journal article" date="2019" name="Sci. Rep.">
        <title>Orb-weaving spider Araneus ventricosus genome elucidates the spidroin gene catalogue.</title>
        <authorList>
            <person name="Kono N."/>
            <person name="Nakamura H."/>
            <person name="Ohtoshi R."/>
            <person name="Moran D.A.P."/>
            <person name="Shinohara A."/>
            <person name="Yoshida Y."/>
            <person name="Fujiwara M."/>
            <person name="Mori M."/>
            <person name="Tomita M."/>
            <person name="Arakawa K."/>
        </authorList>
    </citation>
    <scope>NUCLEOTIDE SEQUENCE [LARGE SCALE GENOMIC DNA]</scope>
</reference>
<gene>
    <name evidence="1" type="ORF">AVEN_237586_1</name>
</gene>
<organism evidence="1 2">
    <name type="scientific">Araneus ventricosus</name>
    <name type="common">Orbweaver spider</name>
    <name type="synonym">Epeira ventricosa</name>
    <dbReference type="NCBI Taxonomy" id="182803"/>
    <lineage>
        <taxon>Eukaryota</taxon>
        <taxon>Metazoa</taxon>
        <taxon>Ecdysozoa</taxon>
        <taxon>Arthropoda</taxon>
        <taxon>Chelicerata</taxon>
        <taxon>Arachnida</taxon>
        <taxon>Araneae</taxon>
        <taxon>Araneomorphae</taxon>
        <taxon>Entelegynae</taxon>
        <taxon>Araneoidea</taxon>
        <taxon>Araneidae</taxon>
        <taxon>Araneus</taxon>
    </lineage>
</organism>
<sequence length="87" mass="9869">MSQGLMVKDKGDIFCWSKTILKHASAAEVCLSFYIGSKSLQGDFQRKLTHICVSLERKPGKPPAASHIRYSNSLLKRTLVYLFLPRR</sequence>
<evidence type="ECO:0000313" key="2">
    <source>
        <dbReference type="Proteomes" id="UP000499080"/>
    </source>
</evidence>
<dbReference type="EMBL" id="BGPR01014533">
    <property type="protein sequence ID" value="GBN65618.1"/>
    <property type="molecule type" value="Genomic_DNA"/>
</dbReference>
<dbReference type="AlphaFoldDB" id="A0A4Y2QQS3"/>
<accession>A0A4Y2QQS3</accession>
<dbReference type="Proteomes" id="UP000499080">
    <property type="component" value="Unassembled WGS sequence"/>
</dbReference>
<protein>
    <submittedName>
        <fullName evidence="1">Uncharacterized protein</fullName>
    </submittedName>
</protein>
<name>A0A4Y2QQS3_ARAVE</name>
<proteinExistence type="predicted"/>
<comment type="caution">
    <text evidence="1">The sequence shown here is derived from an EMBL/GenBank/DDBJ whole genome shotgun (WGS) entry which is preliminary data.</text>
</comment>
<evidence type="ECO:0000313" key="1">
    <source>
        <dbReference type="EMBL" id="GBN65618.1"/>
    </source>
</evidence>
<keyword evidence="2" id="KW-1185">Reference proteome</keyword>